<dbReference type="InterPro" id="IPR002060">
    <property type="entry name" value="Squ/phyt_synthse"/>
</dbReference>
<dbReference type="EMBL" id="CAXKWB010000394">
    <property type="protein sequence ID" value="CAL4060580.1"/>
    <property type="molecule type" value="Genomic_DNA"/>
</dbReference>
<dbReference type="GO" id="GO:0005743">
    <property type="term" value="C:mitochondrial inner membrane"/>
    <property type="evidence" value="ECO:0007669"/>
    <property type="project" value="UniProtKB-SubCell"/>
</dbReference>
<proteinExistence type="inferred from homology"/>
<keyword evidence="13" id="KW-1185">Reference proteome</keyword>
<dbReference type="FunFam" id="1.10.600.10:FF:000013">
    <property type="entry name" value="NADH dehydrogenase (ubiquinone) complex I, assembly factor 6"/>
    <property type="match status" value="1"/>
</dbReference>
<dbReference type="EC" id="2.5.1.32" evidence="3"/>
<evidence type="ECO:0000313" key="13">
    <source>
        <dbReference type="Proteomes" id="UP001497623"/>
    </source>
</evidence>
<dbReference type="PANTHER" id="PTHR31480">
    <property type="entry name" value="BIFUNCTIONAL LYCOPENE CYCLASE/PHYTOENE SYNTHASE"/>
    <property type="match status" value="1"/>
</dbReference>
<evidence type="ECO:0000256" key="10">
    <source>
        <dbReference type="ARBA" id="ARBA00056665"/>
    </source>
</evidence>
<keyword evidence="8" id="KW-0472">Membrane</keyword>
<comment type="caution">
    <text evidence="12">The sequence shown here is derived from an EMBL/GenBank/DDBJ whole genome shotgun (WGS) entry which is preliminary data.</text>
</comment>
<evidence type="ECO:0000256" key="5">
    <source>
        <dbReference type="ARBA" id="ARBA00022792"/>
    </source>
</evidence>
<gene>
    <name evidence="12" type="ORF">MNOR_LOCUS1471</name>
</gene>
<feature type="non-terminal residue" evidence="12">
    <location>
        <position position="1"/>
    </location>
</feature>
<dbReference type="AlphaFoldDB" id="A0AAV2PM04"/>
<evidence type="ECO:0000256" key="1">
    <source>
        <dbReference type="ARBA" id="ARBA00001805"/>
    </source>
</evidence>
<evidence type="ECO:0000256" key="3">
    <source>
        <dbReference type="ARBA" id="ARBA00012396"/>
    </source>
</evidence>
<keyword evidence="4" id="KW-0125">Carotenoid biosynthesis</keyword>
<keyword evidence="7" id="KW-0496">Mitochondrion</keyword>
<name>A0AAV2PM04_MEGNR</name>
<evidence type="ECO:0000256" key="2">
    <source>
        <dbReference type="ARBA" id="ARBA00004273"/>
    </source>
</evidence>
<evidence type="ECO:0000313" key="12">
    <source>
        <dbReference type="EMBL" id="CAL4060580.1"/>
    </source>
</evidence>
<dbReference type="Pfam" id="PF00494">
    <property type="entry name" value="SQS_PSY"/>
    <property type="match status" value="1"/>
</dbReference>
<dbReference type="GO" id="GO:0016117">
    <property type="term" value="P:carotenoid biosynthetic process"/>
    <property type="evidence" value="ECO:0007669"/>
    <property type="project" value="UniProtKB-KW"/>
</dbReference>
<keyword evidence="6" id="KW-0809">Transit peptide</keyword>
<evidence type="ECO:0000256" key="6">
    <source>
        <dbReference type="ARBA" id="ARBA00022946"/>
    </source>
</evidence>
<evidence type="ECO:0000256" key="9">
    <source>
        <dbReference type="ARBA" id="ARBA00038273"/>
    </source>
</evidence>
<reference evidence="12 13" key="1">
    <citation type="submission" date="2024-05" db="EMBL/GenBank/DDBJ databases">
        <authorList>
            <person name="Wallberg A."/>
        </authorList>
    </citation>
    <scope>NUCLEOTIDE SEQUENCE [LARGE SCALE GENOMIC DNA]</scope>
</reference>
<evidence type="ECO:0000256" key="11">
    <source>
        <dbReference type="ARBA" id="ARBA00069034"/>
    </source>
</evidence>
<accession>A0AAV2PM04</accession>
<keyword evidence="5" id="KW-0999">Mitochondrion inner membrane</keyword>
<evidence type="ECO:0000256" key="4">
    <source>
        <dbReference type="ARBA" id="ARBA00022746"/>
    </source>
</evidence>
<comment type="catalytic activity">
    <reaction evidence="1">
        <text>2 (2E,6E,10E)-geranylgeranyl diphosphate = 15-cis-phytoene + 2 diphosphate</text>
        <dbReference type="Rhea" id="RHEA:34475"/>
        <dbReference type="ChEBI" id="CHEBI:27787"/>
        <dbReference type="ChEBI" id="CHEBI:33019"/>
        <dbReference type="ChEBI" id="CHEBI:58756"/>
        <dbReference type="EC" id="2.5.1.32"/>
    </reaction>
</comment>
<comment type="subcellular location">
    <subcellularLocation>
        <location evidence="2">Mitochondrion inner membrane</location>
    </subcellularLocation>
</comment>
<sequence>IGMAAAVRGWTHLSVPGYIPLRLSVLCHFRSSRKPYGDAEGKRFAATHSRKPSSSTEYCLDSIRKYDYENFLATLLLPKGCRQSAIAVRAFNIEVAQIQDLTSEPLMAKMRIQFWRDTLDQIFAGKPPKQPIASELCRAIEKHKLSKRWLRNIINSREQQVDIKQYTNMAAVEEYSEKSNASLYYLLLQCLGIENIHSDHAASHIGKAEGIVKLLRGIPHHGVRRKVYIPRDLMLVHNVSQEDIFRGKREQKVKDLIYEIASLAHHHLEHARGFISDVPKESRVALLPGICTGAYLKALQMADFDIFDPKLQQRNNWLPFLLWWSKLKKQY</sequence>
<comment type="function">
    <text evidence="10">Involved in the assembly of mitochondrial NADH:ubiquinone oxidoreductase complex (complex I) at early stages. May play a role in the biogenesis of complex I subunit MT-ND1.</text>
</comment>
<dbReference type="Proteomes" id="UP001497623">
    <property type="component" value="Unassembled WGS sequence"/>
</dbReference>
<evidence type="ECO:0000256" key="8">
    <source>
        <dbReference type="ARBA" id="ARBA00023136"/>
    </source>
</evidence>
<evidence type="ECO:0000256" key="7">
    <source>
        <dbReference type="ARBA" id="ARBA00023128"/>
    </source>
</evidence>
<organism evidence="12 13">
    <name type="scientific">Meganyctiphanes norvegica</name>
    <name type="common">Northern krill</name>
    <name type="synonym">Thysanopoda norvegica</name>
    <dbReference type="NCBI Taxonomy" id="48144"/>
    <lineage>
        <taxon>Eukaryota</taxon>
        <taxon>Metazoa</taxon>
        <taxon>Ecdysozoa</taxon>
        <taxon>Arthropoda</taxon>
        <taxon>Crustacea</taxon>
        <taxon>Multicrustacea</taxon>
        <taxon>Malacostraca</taxon>
        <taxon>Eumalacostraca</taxon>
        <taxon>Eucarida</taxon>
        <taxon>Euphausiacea</taxon>
        <taxon>Euphausiidae</taxon>
        <taxon>Meganyctiphanes</taxon>
    </lineage>
</organism>
<protein>
    <recommendedName>
        <fullName evidence="11">NADH dehydrogenase (ubiquinone) complex I, assembly factor 6</fullName>
        <ecNumber evidence="3">2.5.1.32</ecNumber>
    </recommendedName>
</protein>
<comment type="similarity">
    <text evidence="9">Belongs to the NDUFAF6 family.</text>
</comment>
<dbReference type="InterPro" id="IPR008949">
    <property type="entry name" value="Isoprenoid_synthase_dom_sf"/>
</dbReference>
<dbReference type="SUPFAM" id="SSF48576">
    <property type="entry name" value="Terpenoid synthases"/>
    <property type="match status" value="1"/>
</dbReference>
<dbReference type="Gene3D" id="1.10.600.10">
    <property type="entry name" value="Farnesyl Diphosphate Synthase"/>
    <property type="match status" value="1"/>
</dbReference>